<feature type="compositionally biased region" description="Basic and acidic residues" evidence="4">
    <location>
        <begin position="60"/>
        <end position="70"/>
    </location>
</feature>
<evidence type="ECO:0000256" key="4">
    <source>
        <dbReference type="SAM" id="MobiDB-lite"/>
    </source>
</evidence>
<comment type="subcellular location">
    <subcellularLocation>
        <location evidence="1">Cytoplasm</location>
        <location evidence="1">Cytoskeleton</location>
    </subcellularLocation>
</comment>
<keyword evidence="2" id="KW-0963">Cytoplasm</keyword>
<evidence type="ECO:0000313" key="6">
    <source>
        <dbReference type="Proteomes" id="UP000683360"/>
    </source>
</evidence>
<comment type="caution">
    <text evidence="5">The sequence shown here is derived from an EMBL/GenBank/DDBJ whole genome shotgun (WGS) entry which is preliminary data.</text>
</comment>
<sequence length="538" mass="59577">MVHVKNLARWAQPFCFSNDRIRNSLENLLPDCHSNEKLLEDHTAEKTAKMSDPAVTDGTGEDKIDDDAKSTKSGPKSQPGSKQPSRAGSAQSGKSGKSSGRPAMAATPAGSVRGDNPAADWRQMRRIIAEDPAYSLATVPLLVDLCIKHIVTHFDNNSTILNDLPPRYKSKVLDKISTDIPLKITANLVQEEDYWNRCCKARWEICDVSQYGGNWKRICPAVTSPVREAPKGPDFDDASDAGSDAGDEPECDHFNFAPVLKCLTNLEELHLTYGVSDCGMNFEWNLFKFTARDCLQLAQCVAACKHLKVFHLSRSTLDDDKTRVLISHILDHPSLTTLDLSHNTISDRGARAIGKFLNNRSQLVSLNLCDNDIKVLGAQAIAHALTKNTTLQNLNLRLNRLGDEGASAISRALQRNSTLQKINLGSNEFGEATAPFLQEVIMQNTTLKSMDLSCNKLGPEGGKQIQEGMEVNTTVTHMDLRITDCGQEAEYCIQQILHRNKETERQSKIQDNSGRIWKRLPPQAAHRFKPEVPTITVQ</sequence>
<dbReference type="PANTHER" id="PTHR24107:SF20">
    <property type="entry name" value="DYNEIN REGULATORY COMPLEX SUBUNIT 5"/>
    <property type="match status" value="1"/>
</dbReference>
<dbReference type="Proteomes" id="UP000683360">
    <property type="component" value="Unassembled WGS sequence"/>
</dbReference>
<organism evidence="5 6">
    <name type="scientific">Mytilus edulis</name>
    <name type="common">Blue mussel</name>
    <dbReference type="NCBI Taxonomy" id="6550"/>
    <lineage>
        <taxon>Eukaryota</taxon>
        <taxon>Metazoa</taxon>
        <taxon>Spiralia</taxon>
        <taxon>Lophotrochozoa</taxon>
        <taxon>Mollusca</taxon>
        <taxon>Bivalvia</taxon>
        <taxon>Autobranchia</taxon>
        <taxon>Pteriomorphia</taxon>
        <taxon>Mytilida</taxon>
        <taxon>Mytiloidea</taxon>
        <taxon>Mytilidae</taxon>
        <taxon>Mytilinae</taxon>
        <taxon>Mytilus</taxon>
    </lineage>
</organism>
<protein>
    <submittedName>
        <fullName evidence="5">Dynein regulatory complex subunit 5</fullName>
    </submittedName>
</protein>
<evidence type="ECO:0000256" key="2">
    <source>
        <dbReference type="ARBA" id="ARBA00022490"/>
    </source>
</evidence>
<dbReference type="Gene3D" id="3.80.10.10">
    <property type="entry name" value="Ribonuclease Inhibitor"/>
    <property type="match status" value="2"/>
</dbReference>
<proteinExistence type="predicted"/>
<dbReference type="InterPro" id="IPR052410">
    <property type="entry name" value="DRC5"/>
</dbReference>
<feature type="region of interest" description="Disordered" evidence="4">
    <location>
        <begin position="43"/>
        <end position="117"/>
    </location>
</feature>
<feature type="compositionally biased region" description="Polar residues" evidence="4">
    <location>
        <begin position="71"/>
        <end position="84"/>
    </location>
</feature>
<dbReference type="Pfam" id="PF13516">
    <property type="entry name" value="LRR_6"/>
    <property type="match status" value="3"/>
</dbReference>
<dbReference type="OrthoDB" id="341587at2759"/>
<dbReference type="GO" id="GO:0005856">
    <property type="term" value="C:cytoskeleton"/>
    <property type="evidence" value="ECO:0007669"/>
    <property type="project" value="UniProtKB-SubCell"/>
</dbReference>
<dbReference type="SUPFAM" id="SSF52047">
    <property type="entry name" value="RNI-like"/>
    <property type="match status" value="1"/>
</dbReference>
<evidence type="ECO:0000313" key="5">
    <source>
        <dbReference type="EMBL" id="CAG2258072.1"/>
    </source>
</evidence>
<feature type="compositionally biased region" description="Low complexity" evidence="4">
    <location>
        <begin position="85"/>
        <end position="101"/>
    </location>
</feature>
<keyword evidence="3" id="KW-0206">Cytoskeleton</keyword>
<accession>A0A8S3VSS5</accession>
<name>A0A8S3VSS5_MYTED</name>
<dbReference type="PANTHER" id="PTHR24107">
    <property type="entry name" value="YNEIN REGULATORY COMPLEX SUBUNIT 5"/>
    <property type="match status" value="1"/>
</dbReference>
<dbReference type="InterPro" id="IPR001611">
    <property type="entry name" value="Leu-rich_rpt"/>
</dbReference>
<dbReference type="SMART" id="SM00368">
    <property type="entry name" value="LRR_RI"/>
    <property type="match status" value="5"/>
</dbReference>
<gene>
    <name evidence="5" type="ORF">MEDL_69169</name>
</gene>
<keyword evidence="6" id="KW-1185">Reference proteome</keyword>
<reference evidence="5" key="1">
    <citation type="submission" date="2021-03" db="EMBL/GenBank/DDBJ databases">
        <authorList>
            <person name="Bekaert M."/>
        </authorList>
    </citation>
    <scope>NUCLEOTIDE SEQUENCE</scope>
</reference>
<evidence type="ECO:0000256" key="1">
    <source>
        <dbReference type="ARBA" id="ARBA00004245"/>
    </source>
</evidence>
<dbReference type="InterPro" id="IPR032675">
    <property type="entry name" value="LRR_dom_sf"/>
</dbReference>
<evidence type="ECO:0000256" key="3">
    <source>
        <dbReference type="ARBA" id="ARBA00023212"/>
    </source>
</evidence>
<dbReference type="AlphaFoldDB" id="A0A8S3VSS5"/>
<dbReference type="EMBL" id="CAJPWZ010003335">
    <property type="protein sequence ID" value="CAG2258072.1"/>
    <property type="molecule type" value="Genomic_DNA"/>
</dbReference>